<dbReference type="InterPro" id="IPR001971">
    <property type="entry name" value="Ribosomal_uS11"/>
</dbReference>
<dbReference type="SUPFAM" id="SSF53137">
    <property type="entry name" value="Translational machinery components"/>
    <property type="match status" value="1"/>
</dbReference>
<dbReference type="GO" id="GO:0009507">
    <property type="term" value="C:chloroplast"/>
    <property type="evidence" value="ECO:0007669"/>
    <property type="project" value="UniProtKB-SubCell"/>
</dbReference>
<keyword evidence="6" id="KW-1185">Reference proteome</keyword>
<dbReference type="KEGG" id="tpv:TP05_0016"/>
<evidence type="ECO:0000256" key="3">
    <source>
        <dbReference type="ARBA" id="ARBA00022980"/>
    </source>
</evidence>
<dbReference type="Proteomes" id="UP000001949">
    <property type="component" value="Unassembled WGS sequence"/>
</dbReference>
<dbReference type="InterPro" id="IPR036967">
    <property type="entry name" value="Ribosomal_uS11_sf"/>
</dbReference>
<protein>
    <submittedName>
        <fullName evidence="5">Ribosomal protein S11, putative</fullName>
    </submittedName>
</protein>
<dbReference type="OMA" id="YNGCKIS"/>
<evidence type="ECO:0000256" key="1">
    <source>
        <dbReference type="ARBA" id="ARBA00004229"/>
    </source>
</evidence>
<keyword evidence="3 5" id="KW-0689">Ribosomal protein</keyword>
<gene>
    <name evidence="5" type="ordered locus">TP05_0016</name>
</gene>
<dbReference type="AlphaFoldDB" id="Q4MYA7"/>
<dbReference type="FunCoup" id="Q4MYA7">
    <property type="interactions" value="4"/>
</dbReference>
<comment type="subcellular location">
    <subcellularLocation>
        <location evidence="1">Plastid</location>
        <location evidence="1">Chloroplast</location>
    </subcellularLocation>
</comment>
<dbReference type="PIRSF" id="PIRSF002131">
    <property type="entry name" value="Ribosomal_S11"/>
    <property type="match status" value="1"/>
</dbReference>
<dbReference type="GO" id="GO:0005840">
    <property type="term" value="C:ribosome"/>
    <property type="evidence" value="ECO:0007669"/>
    <property type="project" value="UniProtKB-KW"/>
</dbReference>
<keyword evidence="4" id="KW-0687">Ribonucleoprotein</keyword>
<evidence type="ECO:0000313" key="6">
    <source>
        <dbReference type="Proteomes" id="UP000001949"/>
    </source>
</evidence>
<dbReference type="InParanoid" id="Q4MYA7"/>
<dbReference type="VEuPathDB" id="PiroplasmaDB:TpMuguga_05g00016"/>
<comment type="similarity">
    <text evidence="2">Belongs to the universal ribosomal protein uS11 family.</text>
</comment>
<evidence type="ECO:0000313" key="5">
    <source>
        <dbReference type="EMBL" id="EAN30402.1"/>
    </source>
</evidence>
<dbReference type="GO" id="GO:0003735">
    <property type="term" value="F:structural constituent of ribosome"/>
    <property type="evidence" value="ECO:0007669"/>
    <property type="project" value="InterPro"/>
</dbReference>
<evidence type="ECO:0000256" key="2">
    <source>
        <dbReference type="ARBA" id="ARBA00006194"/>
    </source>
</evidence>
<evidence type="ECO:0000256" key="4">
    <source>
        <dbReference type="ARBA" id="ARBA00023274"/>
    </source>
</evidence>
<proteinExistence type="inferred from homology"/>
<dbReference type="GO" id="GO:1990904">
    <property type="term" value="C:ribonucleoprotein complex"/>
    <property type="evidence" value="ECO:0007669"/>
    <property type="project" value="UniProtKB-KW"/>
</dbReference>
<dbReference type="GeneID" id="3882271"/>
<sequence length="140" mass="16511">MNIKYITKKHNKNYNSIVVCVSFKMNNIFISISKIIKFMGLFSFSRLLKSYSCGLCNFKNKNKNSIKVYNIISRKLKAFLIHNNFKKINLIFKSNKRIKYIFLNILLNTIYADKLIKISSIYVSISIPHNGCKLKKRRFL</sequence>
<dbReference type="EMBL" id="AAGK01000009">
    <property type="protein sequence ID" value="EAN30402.1"/>
    <property type="molecule type" value="Genomic_DNA"/>
</dbReference>
<reference evidence="5 6" key="1">
    <citation type="journal article" date="2005" name="Science">
        <title>Genome sequence of Theileria parva, a bovine pathogen that transforms lymphocytes.</title>
        <authorList>
            <person name="Gardner M.J."/>
            <person name="Bishop R."/>
            <person name="Shah T."/>
            <person name="de Villiers E.P."/>
            <person name="Carlton J.M."/>
            <person name="Hall N."/>
            <person name="Ren Q."/>
            <person name="Paulsen I.T."/>
            <person name="Pain A."/>
            <person name="Berriman M."/>
            <person name="Wilson R.J.M."/>
            <person name="Sato S."/>
            <person name="Ralph S.A."/>
            <person name="Mann D.J."/>
            <person name="Xiong Z."/>
            <person name="Shallom S.J."/>
            <person name="Weidman J."/>
            <person name="Jiang L."/>
            <person name="Lynn J."/>
            <person name="Weaver B."/>
            <person name="Shoaibi A."/>
            <person name="Domingo A.R."/>
            <person name="Wasawo D."/>
            <person name="Crabtree J."/>
            <person name="Wortman J.R."/>
            <person name="Haas B."/>
            <person name="Angiuoli S.V."/>
            <person name="Creasy T.H."/>
            <person name="Lu C."/>
            <person name="Suh B."/>
            <person name="Silva J.C."/>
            <person name="Utterback T.R."/>
            <person name="Feldblyum T.V."/>
            <person name="Pertea M."/>
            <person name="Allen J."/>
            <person name="Nierman W.C."/>
            <person name="Taracha E.L.N."/>
            <person name="Salzberg S.L."/>
            <person name="White O.R."/>
            <person name="Fitzhugh H.A."/>
            <person name="Morzaria S."/>
            <person name="Venter J.C."/>
            <person name="Fraser C.M."/>
            <person name="Nene V."/>
        </authorList>
    </citation>
    <scope>NUCLEOTIDE SEQUENCE [LARGE SCALE GENOMIC DNA]</scope>
    <source>
        <strain evidence="5 6">Muguga</strain>
    </source>
</reference>
<name>Q4MYA7_THEPA</name>
<comment type="caution">
    <text evidence="5">The sequence shown here is derived from an EMBL/GenBank/DDBJ whole genome shotgun (WGS) entry which is preliminary data.</text>
</comment>
<dbReference type="GO" id="GO:0006412">
    <property type="term" value="P:translation"/>
    <property type="evidence" value="ECO:0007669"/>
    <property type="project" value="InterPro"/>
</dbReference>
<organism evidence="5 6">
    <name type="scientific">Theileria parva</name>
    <name type="common">East coast fever infection agent</name>
    <dbReference type="NCBI Taxonomy" id="5875"/>
    <lineage>
        <taxon>Eukaryota</taxon>
        <taxon>Sar</taxon>
        <taxon>Alveolata</taxon>
        <taxon>Apicomplexa</taxon>
        <taxon>Aconoidasida</taxon>
        <taxon>Piroplasmida</taxon>
        <taxon>Theileriidae</taxon>
        <taxon>Theileria</taxon>
    </lineage>
</organism>
<dbReference type="Gene3D" id="3.30.420.80">
    <property type="entry name" value="Ribosomal protein S11"/>
    <property type="match status" value="1"/>
</dbReference>
<accession>Q4MYA7</accession>